<dbReference type="AlphaFoldDB" id="A0A5B8NHV8"/>
<dbReference type="GO" id="GO:0005283">
    <property type="term" value="F:amino acid:sodium symporter activity"/>
    <property type="evidence" value="ECO:0007669"/>
    <property type="project" value="InterPro"/>
</dbReference>
<dbReference type="InterPro" id="IPR001463">
    <property type="entry name" value="Na/Ala_symport"/>
</dbReference>
<dbReference type="NCBIfam" id="TIGR00835">
    <property type="entry name" value="agcS"/>
    <property type="match status" value="1"/>
</dbReference>
<reference evidence="9" key="1">
    <citation type="submission" date="2019-08" db="EMBL/GenBank/DDBJ databases">
        <title>Carotenoids and Carotenoid Binding Proteins in the Halophilic Cyanobacterium Euhalothece sp. ZM00.</title>
        <authorList>
            <person name="Cho S.M."/>
            <person name="Song J.Y."/>
            <person name="Park Y.-I."/>
        </authorList>
    </citation>
    <scope>NUCLEOTIDE SEQUENCE [LARGE SCALE GENOMIC DNA]</scope>
    <source>
        <strain evidence="9">Z-M001</strain>
    </source>
</reference>
<evidence type="ECO:0000256" key="1">
    <source>
        <dbReference type="ARBA" id="ARBA00004651"/>
    </source>
</evidence>
<evidence type="ECO:0000256" key="5">
    <source>
        <dbReference type="ARBA" id="ARBA00022692"/>
    </source>
</evidence>
<feature type="transmembrane region" description="Helical" evidence="8">
    <location>
        <begin position="260"/>
        <end position="281"/>
    </location>
</feature>
<keyword evidence="10" id="KW-1185">Reference proteome</keyword>
<evidence type="ECO:0000256" key="8">
    <source>
        <dbReference type="RuleBase" id="RU363064"/>
    </source>
</evidence>
<dbReference type="EMBL" id="CP042326">
    <property type="protein sequence ID" value="QDZ38476.1"/>
    <property type="molecule type" value="Genomic_DNA"/>
</dbReference>
<sequence length="464" mass="49294">MVEIIENINDAVNEVVWGIPFMVLLIGTGLYLTIRLRFFQFTHLITAWNETFGTFFTRRQSGEAGAITSFQAVSSAMAGTIGVGNIAGVSAAIATGGPGAVFWMWISALVGMATKFGEASLAVKYREIDPETGEVSGGVMYSIQNGLGQKWKPLAVLYAILSGFAAFGIGNMVQSNTVASELQDRLDIPGFAVGIVLLIFVGLVTLGGITRIAQTTEKIVPFMAILYMLASLIIIVLNLPAIPAAIGSIFYYAFNPSEAIGSFEGAAVGMAVQFGFARGIFSNEAGLGATSIVHAQAKNTPARQGMWGIWEVFIDTIIVCTMTALPILVTGSLGTGETGAVLASTSFDAALPGAGGWIITIGIVLFAYSTMLTWNFYGEKSWEYVFGSRVVIGYRVLFLGFIFVGAIGGLELVWGIADTMNGLMAAPNLISLLLLAKPIIGAKDRYLKGSDELQDEQVSTPEFE</sequence>
<feature type="transmembrane region" description="Helical" evidence="8">
    <location>
        <begin position="312"/>
        <end position="334"/>
    </location>
</feature>
<keyword evidence="3 8" id="KW-0813">Transport</keyword>
<evidence type="ECO:0000256" key="6">
    <source>
        <dbReference type="ARBA" id="ARBA00022989"/>
    </source>
</evidence>
<dbReference type="KEGG" id="enn:FRE64_00060"/>
<keyword evidence="6 8" id="KW-1133">Transmembrane helix</keyword>
<keyword evidence="7 8" id="KW-0472">Membrane</keyword>
<evidence type="ECO:0000256" key="2">
    <source>
        <dbReference type="ARBA" id="ARBA00009261"/>
    </source>
</evidence>
<dbReference type="PANTHER" id="PTHR30330:SF3">
    <property type="entry name" value="TRANSCRIPTIONAL REGULATOR, LRP FAMILY"/>
    <property type="match status" value="1"/>
</dbReference>
<dbReference type="PANTHER" id="PTHR30330">
    <property type="entry name" value="AGSS FAMILY TRANSPORTER, SODIUM-ALANINE"/>
    <property type="match status" value="1"/>
</dbReference>
<comment type="subcellular location">
    <subcellularLocation>
        <location evidence="1 8">Cell membrane</location>
        <topology evidence="1 8">Multi-pass membrane protein</topology>
    </subcellularLocation>
</comment>
<proteinExistence type="inferred from homology"/>
<dbReference type="PRINTS" id="PR00175">
    <property type="entry name" value="NAALASMPORT"/>
</dbReference>
<dbReference type="RefSeq" id="WP_146294087.1">
    <property type="nucleotide sequence ID" value="NZ_CP042326.1"/>
</dbReference>
<feature type="transmembrane region" description="Helical" evidence="8">
    <location>
        <begin position="15"/>
        <end position="34"/>
    </location>
</feature>
<feature type="transmembrane region" description="Helical" evidence="8">
    <location>
        <begin position="225"/>
        <end position="254"/>
    </location>
</feature>
<keyword evidence="8" id="KW-0769">Symport</keyword>
<dbReference type="Gene3D" id="1.20.1740.10">
    <property type="entry name" value="Amino acid/polyamine transporter I"/>
    <property type="match status" value="1"/>
</dbReference>
<accession>A0A5B8NHV8</accession>
<protein>
    <submittedName>
        <fullName evidence="9">Sodium:alanine symporter family protein</fullName>
    </submittedName>
</protein>
<evidence type="ECO:0000313" key="10">
    <source>
        <dbReference type="Proteomes" id="UP000318453"/>
    </source>
</evidence>
<name>A0A5B8NHV8_9CHRO</name>
<organism evidence="9 10">
    <name type="scientific">Euhalothece natronophila Z-M001</name>
    <dbReference type="NCBI Taxonomy" id="522448"/>
    <lineage>
        <taxon>Bacteria</taxon>
        <taxon>Bacillati</taxon>
        <taxon>Cyanobacteriota</taxon>
        <taxon>Cyanophyceae</taxon>
        <taxon>Oscillatoriophycideae</taxon>
        <taxon>Chroococcales</taxon>
        <taxon>Halothecacae</taxon>
        <taxon>Halothece cluster</taxon>
        <taxon>Euhalothece</taxon>
    </lineage>
</organism>
<dbReference type="Proteomes" id="UP000318453">
    <property type="component" value="Chromosome"/>
</dbReference>
<dbReference type="PROSITE" id="PS00873">
    <property type="entry name" value="NA_ALANINE_SYMP"/>
    <property type="match status" value="1"/>
</dbReference>
<feature type="transmembrane region" description="Helical" evidence="8">
    <location>
        <begin position="423"/>
        <end position="440"/>
    </location>
</feature>
<comment type="similarity">
    <text evidence="2 8">Belongs to the alanine or glycine:cation symporter (AGCS) (TC 2.A.25) family.</text>
</comment>
<evidence type="ECO:0000256" key="3">
    <source>
        <dbReference type="ARBA" id="ARBA00022448"/>
    </source>
</evidence>
<dbReference type="Pfam" id="PF01235">
    <property type="entry name" value="Na_Ala_symp"/>
    <property type="match status" value="1"/>
</dbReference>
<feature type="transmembrane region" description="Helical" evidence="8">
    <location>
        <begin position="396"/>
        <end position="417"/>
    </location>
</feature>
<gene>
    <name evidence="9" type="ORF">FRE64_00060</name>
</gene>
<feature type="transmembrane region" description="Helical" evidence="8">
    <location>
        <begin position="193"/>
        <end position="213"/>
    </location>
</feature>
<evidence type="ECO:0000256" key="4">
    <source>
        <dbReference type="ARBA" id="ARBA00022475"/>
    </source>
</evidence>
<feature type="transmembrane region" description="Helical" evidence="8">
    <location>
        <begin position="154"/>
        <end position="173"/>
    </location>
</feature>
<evidence type="ECO:0000313" key="9">
    <source>
        <dbReference type="EMBL" id="QDZ38476.1"/>
    </source>
</evidence>
<dbReference type="GO" id="GO:0005886">
    <property type="term" value="C:plasma membrane"/>
    <property type="evidence" value="ECO:0007669"/>
    <property type="project" value="UniProtKB-SubCell"/>
</dbReference>
<evidence type="ECO:0000256" key="7">
    <source>
        <dbReference type="ARBA" id="ARBA00023136"/>
    </source>
</evidence>
<feature type="transmembrane region" description="Helical" evidence="8">
    <location>
        <begin position="354"/>
        <end position="376"/>
    </location>
</feature>
<keyword evidence="5 8" id="KW-0812">Transmembrane</keyword>
<dbReference type="OrthoDB" id="9804874at2"/>
<keyword evidence="4 8" id="KW-1003">Cell membrane</keyword>